<comment type="caution">
    <text evidence="2">The sequence shown here is derived from an EMBL/GenBank/DDBJ whole genome shotgun (WGS) entry which is preliminary data.</text>
</comment>
<dbReference type="RefSeq" id="XP_043036881.1">
    <property type="nucleotide sequence ID" value="XM_043180515.1"/>
</dbReference>
<keyword evidence="1" id="KW-0472">Membrane</keyword>
<name>A0A9P7VNZ4_9AGAR</name>
<feature type="transmembrane region" description="Helical" evidence="1">
    <location>
        <begin position="72"/>
        <end position="90"/>
    </location>
</feature>
<dbReference type="Proteomes" id="UP000812287">
    <property type="component" value="Unassembled WGS sequence"/>
</dbReference>
<reference evidence="2" key="1">
    <citation type="submission" date="2020-11" db="EMBL/GenBank/DDBJ databases">
        <title>Adaptations for nitrogen fixation in a non-lichenized fungal sporocarp promotes dispersal by wood-feeding termites.</title>
        <authorList>
            <consortium name="DOE Joint Genome Institute"/>
            <person name="Koch R.A."/>
            <person name="Yoon G."/>
            <person name="Arayal U."/>
            <person name="Lail K."/>
            <person name="Amirebrahimi M."/>
            <person name="Labutti K."/>
            <person name="Lipzen A."/>
            <person name="Riley R."/>
            <person name="Barry K."/>
            <person name="Henrissat B."/>
            <person name="Grigoriev I.V."/>
            <person name="Herr J.R."/>
            <person name="Aime M.C."/>
        </authorList>
    </citation>
    <scope>NUCLEOTIDE SEQUENCE</scope>
    <source>
        <strain evidence="2">MCA 3950</strain>
    </source>
</reference>
<evidence type="ECO:0000313" key="2">
    <source>
        <dbReference type="EMBL" id="KAG7443381.1"/>
    </source>
</evidence>
<dbReference type="AlphaFoldDB" id="A0A9P7VNZ4"/>
<sequence>MLTFRPLARQVPLLSRHTGRISISAPVASITIRRFSYQQPPIPSFASTLGTTSPFTRRLFYRKDGSPRSKKRGVFIAISAATAVVLLSAIEKLFIILEFQGLVAWSLVHCFRIDQASYASQDFSDYKSTVEYFRDLVLVLLVNYHEINQETVHRAFEIMTQWEGKHREKVHGVFRAAAEEIHTLLAGGQDIAQMDLVEFGVKAFKILSYALKEVFDGSVPQVKITLKSSPVDKMKDYEVIG</sequence>
<keyword evidence="1" id="KW-1133">Transmembrane helix</keyword>
<dbReference type="EMBL" id="MU250545">
    <property type="protein sequence ID" value="KAG7443381.1"/>
    <property type="molecule type" value="Genomic_DNA"/>
</dbReference>
<gene>
    <name evidence="2" type="ORF">BT62DRAFT_328305</name>
</gene>
<accession>A0A9P7VNZ4</accession>
<proteinExistence type="predicted"/>
<keyword evidence="1" id="KW-0812">Transmembrane</keyword>
<organism evidence="2 3">
    <name type="scientific">Guyanagaster necrorhizus</name>
    <dbReference type="NCBI Taxonomy" id="856835"/>
    <lineage>
        <taxon>Eukaryota</taxon>
        <taxon>Fungi</taxon>
        <taxon>Dikarya</taxon>
        <taxon>Basidiomycota</taxon>
        <taxon>Agaricomycotina</taxon>
        <taxon>Agaricomycetes</taxon>
        <taxon>Agaricomycetidae</taxon>
        <taxon>Agaricales</taxon>
        <taxon>Marasmiineae</taxon>
        <taxon>Physalacriaceae</taxon>
        <taxon>Guyanagaster</taxon>
    </lineage>
</organism>
<evidence type="ECO:0000256" key="1">
    <source>
        <dbReference type="SAM" id="Phobius"/>
    </source>
</evidence>
<protein>
    <submittedName>
        <fullName evidence="2">Uncharacterized protein</fullName>
    </submittedName>
</protein>
<dbReference type="OrthoDB" id="2942377at2759"/>
<dbReference type="GeneID" id="66102811"/>
<keyword evidence="3" id="KW-1185">Reference proteome</keyword>
<evidence type="ECO:0000313" key="3">
    <source>
        <dbReference type="Proteomes" id="UP000812287"/>
    </source>
</evidence>